<evidence type="ECO:0000256" key="1">
    <source>
        <dbReference type="ARBA" id="ARBA00001974"/>
    </source>
</evidence>
<dbReference type="Gene3D" id="1.10.8.870">
    <property type="entry name" value="Alpha-glycerophosphate oxidase, cap domain"/>
    <property type="match status" value="1"/>
</dbReference>
<dbReference type="Proteomes" id="UP000541810">
    <property type="component" value="Unassembled WGS sequence"/>
</dbReference>
<keyword evidence="4" id="KW-0274">FAD</keyword>
<protein>
    <submittedName>
        <fullName evidence="8">Glycerol-3-phosphate dehydrogenase</fullName>
        <ecNumber evidence="8">1.1.5.3</ecNumber>
    </submittedName>
</protein>
<dbReference type="EMBL" id="JACHGY010000001">
    <property type="protein sequence ID" value="MBB6430451.1"/>
    <property type="molecule type" value="Genomic_DNA"/>
</dbReference>
<organism evidence="8 9">
    <name type="scientific">Algisphaera agarilytica</name>
    <dbReference type="NCBI Taxonomy" id="1385975"/>
    <lineage>
        <taxon>Bacteria</taxon>
        <taxon>Pseudomonadati</taxon>
        <taxon>Planctomycetota</taxon>
        <taxon>Phycisphaerae</taxon>
        <taxon>Phycisphaerales</taxon>
        <taxon>Phycisphaeraceae</taxon>
        <taxon>Algisphaera</taxon>
    </lineage>
</organism>
<dbReference type="PRINTS" id="PR01001">
    <property type="entry name" value="FADG3PDH"/>
</dbReference>
<comment type="similarity">
    <text evidence="2">Belongs to the FAD-dependent glycerol-3-phosphate dehydrogenase family.</text>
</comment>
<keyword evidence="5 8" id="KW-0560">Oxidoreductase</keyword>
<dbReference type="InterPro" id="IPR006076">
    <property type="entry name" value="FAD-dep_OxRdtase"/>
</dbReference>
<sequence>MTQDAIDNPTPDPATAMSRDLSRLDGQTFDVLVVGAGVYGAWVALDAAQRGLTVALVDRADFGAATSANSQRILHGGFRYLQHADFKRMRESIRERSIVMRLMPHLVESQSFLVPTTPGGVQRKSLMRVALKMNDIVSCDRNKGLPESKHLGHGQIISKEECLAQAPGLDPDDVTGGAIFHDGQIVNSERLTLAVVQTAAAEGAVVANHVEVNKFLRDDSTRVLGVEATDKLTGQTVKIHADLTISCTGPWTANTLDAAGMRIAGETCDKPVKKPYDIFRAVVLVTRNVLNGSAVAVKGRAAYQDKHEVVGKGYRNFFVTPWHDLSLIGTYYEPYSGDPADVSISEDEVRKYVDEFNATYPTAKLGYDEVKWSYVGCLPLAEGAPPDDPQYQKHYSILEHESQNGTPGLLSILGVKWTTARDVAEKTVDRAVDVLARSVAKGKTADAPLAGGAYEDYDGFMAEASASRPDNVPEETLKHFLKHYGDAYAQLLALIAEEPGLVEPLGPTSPVTGAEIVYAAQSEMAVTLADAVFGRTTLGFFGWPGDAVLRRAAELMARSTGWDDARQNEQIESVRAVYAMRGVAYDARPVQAEPAPTSHEVPA</sequence>
<keyword evidence="3" id="KW-0285">Flavoprotein</keyword>
<dbReference type="Gene3D" id="3.30.9.10">
    <property type="entry name" value="D-Amino Acid Oxidase, subunit A, domain 2"/>
    <property type="match status" value="1"/>
</dbReference>
<dbReference type="InterPro" id="IPR036188">
    <property type="entry name" value="FAD/NAD-bd_sf"/>
</dbReference>
<evidence type="ECO:0000256" key="3">
    <source>
        <dbReference type="ARBA" id="ARBA00022630"/>
    </source>
</evidence>
<feature type="domain" description="FAD dependent oxidoreductase" evidence="6">
    <location>
        <begin position="30"/>
        <end position="414"/>
    </location>
</feature>
<accession>A0A7X0H709</accession>
<dbReference type="Gene3D" id="3.50.50.60">
    <property type="entry name" value="FAD/NAD(P)-binding domain"/>
    <property type="match status" value="1"/>
</dbReference>
<evidence type="ECO:0000256" key="2">
    <source>
        <dbReference type="ARBA" id="ARBA00007330"/>
    </source>
</evidence>
<keyword evidence="9" id="KW-1185">Reference proteome</keyword>
<dbReference type="PANTHER" id="PTHR11985:SF15">
    <property type="entry name" value="GLYCEROL-3-PHOSPHATE DEHYDROGENASE, MITOCHONDRIAL"/>
    <property type="match status" value="1"/>
</dbReference>
<dbReference type="RefSeq" id="WP_184677966.1">
    <property type="nucleotide sequence ID" value="NZ_JACHGY010000001.1"/>
</dbReference>
<dbReference type="PANTHER" id="PTHR11985">
    <property type="entry name" value="GLYCEROL-3-PHOSPHATE DEHYDROGENASE"/>
    <property type="match status" value="1"/>
</dbReference>
<dbReference type="AlphaFoldDB" id="A0A7X0H709"/>
<dbReference type="SUPFAM" id="SSF51905">
    <property type="entry name" value="FAD/NAD(P)-binding domain"/>
    <property type="match status" value="1"/>
</dbReference>
<evidence type="ECO:0000259" key="6">
    <source>
        <dbReference type="Pfam" id="PF01266"/>
    </source>
</evidence>
<dbReference type="Pfam" id="PF01266">
    <property type="entry name" value="DAO"/>
    <property type="match status" value="1"/>
</dbReference>
<evidence type="ECO:0000313" key="8">
    <source>
        <dbReference type="EMBL" id="MBB6430451.1"/>
    </source>
</evidence>
<dbReference type="InterPro" id="IPR031656">
    <property type="entry name" value="DAO_C"/>
</dbReference>
<dbReference type="EC" id="1.1.5.3" evidence="8"/>
<evidence type="ECO:0000259" key="7">
    <source>
        <dbReference type="Pfam" id="PF16901"/>
    </source>
</evidence>
<feature type="domain" description="Alpha-glycerophosphate oxidase C-terminal" evidence="7">
    <location>
        <begin position="443"/>
        <end position="567"/>
    </location>
</feature>
<dbReference type="InterPro" id="IPR038299">
    <property type="entry name" value="DAO_C_sf"/>
</dbReference>
<proteinExistence type="inferred from homology"/>
<comment type="caution">
    <text evidence="8">The sequence shown here is derived from an EMBL/GenBank/DDBJ whole genome shotgun (WGS) entry which is preliminary data.</text>
</comment>
<reference evidence="8 9" key="1">
    <citation type="submission" date="2020-08" db="EMBL/GenBank/DDBJ databases">
        <title>Genomic Encyclopedia of Type Strains, Phase IV (KMG-IV): sequencing the most valuable type-strain genomes for metagenomic binning, comparative biology and taxonomic classification.</title>
        <authorList>
            <person name="Goeker M."/>
        </authorList>
    </citation>
    <scope>NUCLEOTIDE SEQUENCE [LARGE SCALE GENOMIC DNA]</scope>
    <source>
        <strain evidence="8 9">DSM 103725</strain>
    </source>
</reference>
<dbReference type="GO" id="GO:0006072">
    <property type="term" value="P:glycerol-3-phosphate metabolic process"/>
    <property type="evidence" value="ECO:0007669"/>
    <property type="project" value="InterPro"/>
</dbReference>
<evidence type="ECO:0000313" key="9">
    <source>
        <dbReference type="Proteomes" id="UP000541810"/>
    </source>
</evidence>
<evidence type="ECO:0000256" key="4">
    <source>
        <dbReference type="ARBA" id="ARBA00022827"/>
    </source>
</evidence>
<dbReference type="GO" id="GO:0004368">
    <property type="term" value="F:glycerol-3-phosphate dehydrogenase (quinone) activity"/>
    <property type="evidence" value="ECO:0007669"/>
    <property type="project" value="UniProtKB-EC"/>
</dbReference>
<evidence type="ECO:0000256" key="5">
    <source>
        <dbReference type="ARBA" id="ARBA00023002"/>
    </source>
</evidence>
<dbReference type="Pfam" id="PF16901">
    <property type="entry name" value="DAO_C"/>
    <property type="match status" value="1"/>
</dbReference>
<comment type="cofactor">
    <cofactor evidence="1">
        <name>FAD</name>
        <dbReference type="ChEBI" id="CHEBI:57692"/>
    </cofactor>
</comment>
<gene>
    <name evidence="8" type="ORF">HNQ40_002257</name>
</gene>
<name>A0A7X0H709_9BACT</name>
<dbReference type="InterPro" id="IPR000447">
    <property type="entry name" value="G3P_DH_FAD-dep"/>
</dbReference>